<dbReference type="EMBL" id="CP003540">
    <property type="protein sequence ID" value="QGW56963.1"/>
    <property type="molecule type" value="Genomic_DNA"/>
</dbReference>
<name>A0AAX1FKW0_CORPS</name>
<evidence type="ECO:0000313" key="2">
    <source>
        <dbReference type="Proteomes" id="UP000006465"/>
    </source>
</evidence>
<evidence type="ECO:0000313" key="1">
    <source>
        <dbReference type="EMBL" id="QGW56963.1"/>
    </source>
</evidence>
<evidence type="ECO:0008006" key="3">
    <source>
        <dbReference type="Google" id="ProtNLM"/>
    </source>
</evidence>
<gene>
    <name evidence="1" type="ORF">CP258_07490</name>
</gene>
<dbReference type="Proteomes" id="UP000006465">
    <property type="component" value="Chromosome"/>
</dbReference>
<organism evidence="1 2">
    <name type="scientific">Corynebacterium pseudotuberculosis 258</name>
    <dbReference type="NCBI Taxonomy" id="1168865"/>
    <lineage>
        <taxon>Bacteria</taxon>
        <taxon>Bacillati</taxon>
        <taxon>Actinomycetota</taxon>
        <taxon>Actinomycetes</taxon>
        <taxon>Mycobacteriales</taxon>
        <taxon>Corynebacteriaceae</taxon>
        <taxon>Corynebacterium</taxon>
    </lineage>
</organism>
<accession>A0AAX1FKW0</accession>
<proteinExistence type="predicted"/>
<reference evidence="1 2" key="1">
    <citation type="journal article" date="2013" name="J. Biotechnol.">
        <title>Genome sequence of Corynebacterium pseudotuberculosis biovar equi strain 258 and prediction of antigenic targets to improve biotechnological vaccine production.</title>
        <authorList>
            <person name="Soares S.C."/>
            <person name="Trost E."/>
            <person name="Ramos R.T."/>
            <person name="Carneiro A.R."/>
            <person name="Santos A.R."/>
            <person name="Pinto A.C."/>
            <person name="Barbosa E."/>
            <person name="Aburjaile F."/>
            <person name="Ali A."/>
            <person name="Diniz C.A."/>
            <person name="Hassan S.S."/>
            <person name="Fiaux K."/>
            <person name="Guimaraes L.C."/>
            <person name="Bakhtiar S.M."/>
            <person name="Pereira U."/>
            <person name="Almeida S.S."/>
            <person name="Abreu V.A."/>
            <person name="Rocha F.S."/>
            <person name="Dorella F.A."/>
            <person name="Miyoshi A."/>
            <person name="Silva A."/>
            <person name="Azevedo V."/>
            <person name="Tauch A."/>
        </authorList>
    </citation>
    <scope>NUCLEOTIDE SEQUENCE [LARGE SCALE GENOMIC DNA]</scope>
    <source>
        <strain evidence="1 2">258</strain>
    </source>
</reference>
<dbReference type="KEGG" id="coe:CP258_07490"/>
<dbReference type="RefSeq" id="WP_138130228.1">
    <property type="nucleotide sequence ID" value="NC_017945.3"/>
</dbReference>
<dbReference type="AlphaFoldDB" id="A0AAX1FKW0"/>
<protein>
    <recommendedName>
        <fullName evidence="3">Transposase</fullName>
    </recommendedName>
</protein>
<sequence>MAKELQELIVYNARVIQDQQVYGKTFNATHQKHQVLLAEHAVVVAEIQNKHNWISAYRYFQQETAKLGVDQLVFSPYL</sequence>